<sequence>MTGERRIKAILVMLLVVTSATAQERHPLLVKAIELGAAGSVVAQKCQGLALNPAVTGQLLIAIGLAGLTDQLERITEAEITALAENSISTHWPPERLEEQCSAAAKMTMPNPVKSGETIPLFIQSTK</sequence>
<evidence type="ECO:0000313" key="2">
    <source>
        <dbReference type="Proteomes" id="UP001596053"/>
    </source>
</evidence>
<keyword evidence="2" id="KW-1185">Reference proteome</keyword>
<proteinExistence type="predicted"/>
<reference evidence="2" key="1">
    <citation type="journal article" date="2019" name="Int. J. Syst. Evol. Microbiol.">
        <title>The Global Catalogue of Microorganisms (GCM) 10K type strain sequencing project: providing services to taxonomists for standard genome sequencing and annotation.</title>
        <authorList>
            <consortium name="The Broad Institute Genomics Platform"/>
            <consortium name="The Broad Institute Genome Sequencing Center for Infectious Disease"/>
            <person name="Wu L."/>
            <person name="Ma J."/>
        </authorList>
    </citation>
    <scope>NUCLEOTIDE SEQUENCE [LARGE SCALE GENOMIC DNA]</scope>
    <source>
        <strain evidence="2">NCAIM B.01391</strain>
    </source>
</reference>
<evidence type="ECO:0000313" key="1">
    <source>
        <dbReference type="EMBL" id="MFC5423332.1"/>
    </source>
</evidence>
<accession>A0ABW0IYU1</accession>
<comment type="caution">
    <text evidence="1">The sequence shown here is derived from an EMBL/GenBank/DDBJ whole genome shotgun (WGS) entry which is preliminary data.</text>
</comment>
<organism evidence="1 2">
    <name type="scientific">Bosea eneae</name>
    <dbReference type="NCBI Taxonomy" id="151454"/>
    <lineage>
        <taxon>Bacteria</taxon>
        <taxon>Pseudomonadati</taxon>
        <taxon>Pseudomonadota</taxon>
        <taxon>Alphaproteobacteria</taxon>
        <taxon>Hyphomicrobiales</taxon>
        <taxon>Boseaceae</taxon>
        <taxon>Bosea</taxon>
    </lineage>
</organism>
<name>A0ABW0IYU1_9HYPH</name>
<gene>
    <name evidence="1" type="ORF">ACFPOB_27705</name>
</gene>
<protein>
    <submittedName>
        <fullName evidence="1">Uncharacterized protein</fullName>
    </submittedName>
</protein>
<dbReference type="Proteomes" id="UP001596053">
    <property type="component" value="Unassembled WGS sequence"/>
</dbReference>
<dbReference type="EMBL" id="JBHSLW010000076">
    <property type="protein sequence ID" value="MFC5423332.1"/>
    <property type="molecule type" value="Genomic_DNA"/>
</dbReference>